<name>L9JAL5_TUPCH</name>
<keyword evidence="14" id="KW-1185">Reference proteome</keyword>
<dbReference type="AlphaFoldDB" id="L9JAL5"/>
<evidence type="ECO:0000256" key="1">
    <source>
        <dbReference type="ARBA" id="ARBA00006494"/>
    </source>
</evidence>
<evidence type="ECO:0000256" key="4">
    <source>
        <dbReference type="ARBA" id="ARBA00047960"/>
    </source>
</evidence>
<feature type="region of interest" description="Disordered" evidence="10">
    <location>
        <begin position="389"/>
        <end position="488"/>
    </location>
</feature>
<feature type="domain" description="DSBA-like thioredoxin" evidence="12">
    <location>
        <begin position="7"/>
        <end position="222"/>
    </location>
</feature>
<dbReference type="CDD" id="cd03021">
    <property type="entry name" value="DsbA_GSTK"/>
    <property type="match status" value="1"/>
</dbReference>
<evidence type="ECO:0000256" key="7">
    <source>
        <dbReference type="ARBA" id="ARBA00081396"/>
    </source>
</evidence>
<evidence type="ECO:0000256" key="3">
    <source>
        <dbReference type="ARBA" id="ARBA00022679"/>
    </source>
</evidence>
<dbReference type="InterPro" id="IPR038805">
    <property type="entry name" value="TMEM139"/>
</dbReference>
<feature type="transmembrane region" description="Helical" evidence="11">
    <location>
        <begin position="321"/>
        <end position="342"/>
    </location>
</feature>
<proteinExistence type="inferred from homology"/>
<accession>L9JAL5</accession>
<dbReference type="PANTHER" id="PTHR36294">
    <property type="entry name" value="TRANSMEMBRANE PROTEIN 139"/>
    <property type="match status" value="1"/>
</dbReference>
<evidence type="ECO:0000256" key="6">
    <source>
        <dbReference type="ARBA" id="ARBA00080274"/>
    </source>
</evidence>
<evidence type="ECO:0000259" key="12">
    <source>
        <dbReference type="Pfam" id="PF01323"/>
    </source>
</evidence>
<dbReference type="InterPro" id="IPR044088">
    <property type="entry name" value="GSTK"/>
</dbReference>
<evidence type="ECO:0000256" key="5">
    <source>
        <dbReference type="ARBA" id="ARBA00073833"/>
    </source>
</evidence>
<dbReference type="GO" id="GO:0006749">
    <property type="term" value="P:glutathione metabolic process"/>
    <property type="evidence" value="ECO:0007669"/>
    <property type="project" value="InterPro"/>
</dbReference>
<dbReference type="Gene3D" id="3.40.30.10">
    <property type="entry name" value="Glutaredoxin"/>
    <property type="match status" value="1"/>
</dbReference>
<keyword evidence="11" id="KW-0812">Transmembrane</keyword>
<dbReference type="InterPro" id="IPR036249">
    <property type="entry name" value="Thioredoxin-like_sf"/>
</dbReference>
<dbReference type="InterPro" id="IPR001853">
    <property type="entry name" value="DSBA-like_thioredoxin_dom"/>
</dbReference>
<dbReference type="GO" id="GO:0004602">
    <property type="term" value="F:glutathione peroxidase activity"/>
    <property type="evidence" value="ECO:0007669"/>
    <property type="project" value="InterPro"/>
</dbReference>
<evidence type="ECO:0000256" key="9">
    <source>
        <dbReference type="ARBA" id="ARBA00083519"/>
    </source>
</evidence>
<evidence type="ECO:0000256" key="10">
    <source>
        <dbReference type="SAM" id="MobiDB-lite"/>
    </source>
</evidence>
<dbReference type="FunFam" id="3.40.30.10:FF:000096">
    <property type="entry name" value="Glutathione S-transferase kappa"/>
    <property type="match status" value="1"/>
</dbReference>
<organism evidence="13 14">
    <name type="scientific">Tupaia chinensis</name>
    <name type="common">Chinese tree shrew</name>
    <name type="synonym">Tupaia belangeri chinensis</name>
    <dbReference type="NCBI Taxonomy" id="246437"/>
    <lineage>
        <taxon>Eukaryota</taxon>
        <taxon>Metazoa</taxon>
        <taxon>Chordata</taxon>
        <taxon>Craniata</taxon>
        <taxon>Vertebrata</taxon>
        <taxon>Euteleostomi</taxon>
        <taxon>Mammalia</taxon>
        <taxon>Eutheria</taxon>
        <taxon>Euarchontoglires</taxon>
        <taxon>Scandentia</taxon>
        <taxon>Tupaiidae</taxon>
        <taxon>Tupaia</taxon>
    </lineage>
</organism>
<evidence type="ECO:0000256" key="2">
    <source>
        <dbReference type="ARBA" id="ARBA00012452"/>
    </source>
</evidence>
<dbReference type="InParanoid" id="L9JAL5"/>
<keyword evidence="11" id="KW-0472">Membrane</keyword>
<dbReference type="eggNOG" id="ENOG502R0HS">
    <property type="taxonomic scope" value="Eukaryota"/>
</dbReference>
<evidence type="ECO:0000256" key="8">
    <source>
        <dbReference type="ARBA" id="ARBA00082109"/>
    </source>
</evidence>
<comment type="catalytic activity">
    <reaction evidence="4">
        <text>RX + glutathione = an S-substituted glutathione + a halide anion + H(+)</text>
        <dbReference type="Rhea" id="RHEA:16437"/>
        <dbReference type="ChEBI" id="CHEBI:15378"/>
        <dbReference type="ChEBI" id="CHEBI:16042"/>
        <dbReference type="ChEBI" id="CHEBI:17792"/>
        <dbReference type="ChEBI" id="CHEBI:57925"/>
        <dbReference type="ChEBI" id="CHEBI:90779"/>
        <dbReference type="EC" id="2.5.1.18"/>
    </reaction>
</comment>
<reference evidence="14" key="2">
    <citation type="journal article" date="2013" name="Nat. Commun.">
        <title>Genome of the Chinese tree shrew.</title>
        <authorList>
            <person name="Fan Y."/>
            <person name="Huang Z.Y."/>
            <person name="Cao C.C."/>
            <person name="Chen C.S."/>
            <person name="Chen Y.X."/>
            <person name="Fan D.D."/>
            <person name="He J."/>
            <person name="Hou H.L."/>
            <person name="Hu L."/>
            <person name="Hu X.T."/>
            <person name="Jiang X.T."/>
            <person name="Lai R."/>
            <person name="Lang Y.S."/>
            <person name="Liang B."/>
            <person name="Liao S.G."/>
            <person name="Mu D."/>
            <person name="Ma Y.Y."/>
            <person name="Niu Y.Y."/>
            <person name="Sun X.Q."/>
            <person name="Xia J.Q."/>
            <person name="Xiao J."/>
            <person name="Xiong Z.Q."/>
            <person name="Xu L."/>
            <person name="Yang L."/>
            <person name="Zhang Y."/>
            <person name="Zhao W."/>
            <person name="Zhao X.D."/>
            <person name="Zheng Y.T."/>
            <person name="Zhou J.M."/>
            <person name="Zhu Y.B."/>
            <person name="Zhang G.J."/>
            <person name="Wang J."/>
            <person name="Yao Y.G."/>
        </authorList>
    </citation>
    <scope>NUCLEOTIDE SEQUENCE [LARGE SCALE GENOMIC DNA]</scope>
</reference>
<dbReference type="GO" id="GO:0005737">
    <property type="term" value="C:cytoplasm"/>
    <property type="evidence" value="ECO:0007669"/>
    <property type="project" value="UniProtKB-ARBA"/>
</dbReference>
<evidence type="ECO:0000256" key="11">
    <source>
        <dbReference type="SAM" id="Phobius"/>
    </source>
</evidence>
<gene>
    <name evidence="13" type="ORF">TREES_T100001083</name>
</gene>
<comment type="similarity">
    <text evidence="1">Belongs to the GST superfamily. Kappa family.</text>
</comment>
<dbReference type="Proteomes" id="UP000011518">
    <property type="component" value="Unassembled WGS sequence"/>
</dbReference>
<dbReference type="EC" id="2.5.1.18" evidence="2"/>
<dbReference type="GO" id="GO:0004364">
    <property type="term" value="F:glutathione transferase activity"/>
    <property type="evidence" value="ECO:0007669"/>
    <property type="project" value="UniProtKB-EC"/>
</dbReference>
<keyword evidence="3 13" id="KW-0808">Transferase</keyword>
<reference evidence="14" key="1">
    <citation type="submission" date="2012-07" db="EMBL/GenBank/DDBJ databases">
        <title>Genome of the Chinese tree shrew, a rising model animal genetically related to primates.</title>
        <authorList>
            <person name="Zhang G."/>
            <person name="Fan Y."/>
            <person name="Yao Y."/>
            <person name="Huang Z."/>
        </authorList>
    </citation>
    <scope>NUCLEOTIDE SEQUENCE [LARGE SCALE GENOMIC DNA]</scope>
</reference>
<dbReference type="SUPFAM" id="SSF52833">
    <property type="entry name" value="Thioredoxin-like"/>
    <property type="match status" value="1"/>
</dbReference>
<dbReference type="Pfam" id="PF01323">
    <property type="entry name" value="DSBA"/>
    <property type="match status" value="1"/>
</dbReference>
<sequence>MGPLPRTVELFYDVLSPYSWLGFEVLCRYQNIWNVNLQLRPSLIAGIMKDSGNKPPALLPRKGQYLTRDIKLLGQHFQVPLHIPKDFLTVILEKGSLSAMRFLTAVNLEHPELLQKVSRELWMRVWSRPSAMPDERPLFQDEDITQPQSILAAAEKAGMSAEQARGLLDTISTPKVKNQLKETTEAACKYGAFGLPITVAHVDGQTHMLFGSDRMELLAHLLAPISLSTGNALKGQRNNLVRPLAENNIRLPPQSPSTYFTQASQPDSHLTGNDKARMIETNRSSRDAFTMEDAVSHSAKRVVSATPYRRKPGVRPDIAPVAYFFLTLSGFFLFACFLACFLEWGLRSMQTEIPEPSGNARDNEAFEVPTYDNAVVVLEPQLYPQALDQPPPYSSVAISPGPDEGQPSQAEGPRRVGSEGSMTQGGSPGRAPVSLRLRAPRAVSTAPELQSLGAPSKLEPLTPPPAYDVYFGQPNDDDVFGENNWTPP</sequence>
<evidence type="ECO:0000313" key="14">
    <source>
        <dbReference type="Proteomes" id="UP000011518"/>
    </source>
</evidence>
<protein>
    <recommendedName>
        <fullName evidence="5">Glutathione S-transferase kappa 1</fullName>
        <ecNumber evidence="2">2.5.1.18</ecNumber>
    </recommendedName>
    <alternativeName>
        <fullName evidence="8">GST 13-13</fullName>
    </alternativeName>
    <alternativeName>
        <fullName evidence="9">GST class-kappa</fullName>
    </alternativeName>
    <alternativeName>
        <fullName evidence="6">GSTK1-1</fullName>
    </alternativeName>
    <alternativeName>
        <fullName evidence="7">Glutathione S-transferase subunit 13</fullName>
    </alternativeName>
</protein>
<keyword evidence="11" id="KW-1133">Transmembrane helix</keyword>
<dbReference type="STRING" id="246437.L9JAL5"/>
<evidence type="ECO:0000313" key="13">
    <source>
        <dbReference type="EMBL" id="ELW47551.1"/>
    </source>
</evidence>
<dbReference type="EMBL" id="KB321105">
    <property type="protein sequence ID" value="ELW47551.1"/>
    <property type="molecule type" value="Genomic_DNA"/>
</dbReference>
<dbReference type="PANTHER" id="PTHR36294:SF1">
    <property type="entry name" value="TRANSMEMBRANE PROTEIN 139"/>
    <property type="match status" value="1"/>
</dbReference>